<reference evidence="1" key="1">
    <citation type="journal article" date="2012" name="Nature">
        <title>The oyster genome reveals stress adaptation and complexity of shell formation.</title>
        <authorList>
            <person name="Zhang G."/>
            <person name="Fang X."/>
            <person name="Guo X."/>
            <person name="Li L."/>
            <person name="Luo R."/>
            <person name="Xu F."/>
            <person name="Yang P."/>
            <person name="Zhang L."/>
            <person name="Wang X."/>
            <person name="Qi H."/>
            <person name="Xiong Z."/>
            <person name="Que H."/>
            <person name="Xie Y."/>
            <person name="Holland P.W."/>
            <person name="Paps J."/>
            <person name="Zhu Y."/>
            <person name="Wu F."/>
            <person name="Chen Y."/>
            <person name="Wang J."/>
            <person name="Peng C."/>
            <person name="Meng J."/>
            <person name="Yang L."/>
            <person name="Liu J."/>
            <person name="Wen B."/>
            <person name="Zhang N."/>
            <person name="Huang Z."/>
            <person name="Zhu Q."/>
            <person name="Feng Y."/>
            <person name="Mount A."/>
            <person name="Hedgecock D."/>
            <person name="Xu Z."/>
            <person name="Liu Y."/>
            <person name="Domazet-Loso T."/>
            <person name="Du Y."/>
            <person name="Sun X."/>
            <person name="Zhang S."/>
            <person name="Liu B."/>
            <person name="Cheng P."/>
            <person name="Jiang X."/>
            <person name="Li J."/>
            <person name="Fan D."/>
            <person name="Wang W."/>
            <person name="Fu W."/>
            <person name="Wang T."/>
            <person name="Wang B."/>
            <person name="Zhang J."/>
            <person name="Peng Z."/>
            <person name="Li Y."/>
            <person name="Li N."/>
            <person name="Wang J."/>
            <person name="Chen M."/>
            <person name="He Y."/>
            <person name="Tan F."/>
            <person name="Song X."/>
            <person name="Zheng Q."/>
            <person name="Huang R."/>
            <person name="Yang H."/>
            <person name="Du X."/>
            <person name="Chen L."/>
            <person name="Yang M."/>
            <person name="Gaffney P.M."/>
            <person name="Wang S."/>
            <person name="Luo L."/>
            <person name="She Z."/>
            <person name="Ming Y."/>
            <person name="Huang W."/>
            <person name="Zhang S."/>
            <person name="Huang B."/>
            <person name="Zhang Y."/>
            <person name="Qu T."/>
            <person name="Ni P."/>
            <person name="Miao G."/>
            <person name="Wang J."/>
            <person name="Wang Q."/>
            <person name="Steinberg C.E."/>
            <person name="Wang H."/>
            <person name="Li N."/>
            <person name="Qian L."/>
            <person name="Zhang G."/>
            <person name="Li Y."/>
            <person name="Yang H."/>
            <person name="Liu X."/>
            <person name="Wang J."/>
            <person name="Yin Y."/>
            <person name="Wang J."/>
        </authorList>
    </citation>
    <scope>NUCLEOTIDE SEQUENCE [LARGE SCALE GENOMIC DNA]</scope>
    <source>
        <strain evidence="1">05x7-T-G4-1.051#20</strain>
    </source>
</reference>
<name>K1Q356_MAGGI</name>
<proteinExistence type="predicted"/>
<dbReference type="EMBL" id="JH817484">
    <property type="protein sequence ID" value="EKC30882.1"/>
    <property type="molecule type" value="Genomic_DNA"/>
</dbReference>
<organism evidence="1">
    <name type="scientific">Magallana gigas</name>
    <name type="common">Pacific oyster</name>
    <name type="synonym">Crassostrea gigas</name>
    <dbReference type="NCBI Taxonomy" id="29159"/>
    <lineage>
        <taxon>Eukaryota</taxon>
        <taxon>Metazoa</taxon>
        <taxon>Spiralia</taxon>
        <taxon>Lophotrochozoa</taxon>
        <taxon>Mollusca</taxon>
        <taxon>Bivalvia</taxon>
        <taxon>Autobranchia</taxon>
        <taxon>Pteriomorphia</taxon>
        <taxon>Ostreida</taxon>
        <taxon>Ostreoidea</taxon>
        <taxon>Ostreidae</taxon>
        <taxon>Magallana</taxon>
    </lineage>
</organism>
<accession>K1Q356</accession>
<protein>
    <submittedName>
        <fullName evidence="1">Uncharacterized protein</fullName>
    </submittedName>
</protein>
<evidence type="ECO:0000313" key="1">
    <source>
        <dbReference type="EMBL" id="EKC30882.1"/>
    </source>
</evidence>
<dbReference type="InParanoid" id="K1Q356"/>
<dbReference type="HOGENOM" id="CLU_2624399_0_0_1"/>
<dbReference type="AlphaFoldDB" id="K1Q356"/>
<sequence length="78" mass="8863">MYQREVLATRKEKDDLEQEKGLLKMDIRKILKEKSSLEEEVEALKSLSKRGYQCCCLSVEISLGQQAAVRVCSDALSL</sequence>
<gene>
    <name evidence="1" type="ORF">CGI_10028562</name>
</gene>